<accession>A0ACC0UKB1</accession>
<gene>
    <name evidence="1" type="ORF">F5148DRAFT_298418</name>
</gene>
<name>A0ACC0UKB1_9AGAM</name>
<evidence type="ECO:0000313" key="1">
    <source>
        <dbReference type="EMBL" id="KAI9511542.1"/>
    </source>
</evidence>
<sequence length="174" mass="19356">MQKPFPPPSALPILDDAAARSSLFLCVCICACMMTRTSPSQPAPRRFWRVADARQDAPESSALLTTRAHLHKHASGIHELNDMITQILPTRPCRVVALPFPVNEWVVFSATSTTLVPGFFSTLPLASPFPLYCLYSPRRPGECNDRPFVRVANAIKNLFNELRMRVPVLGVWVA</sequence>
<dbReference type="Proteomes" id="UP001207468">
    <property type="component" value="Unassembled WGS sequence"/>
</dbReference>
<organism evidence="1 2">
    <name type="scientific">Russula earlei</name>
    <dbReference type="NCBI Taxonomy" id="71964"/>
    <lineage>
        <taxon>Eukaryota</taxon>
        <taxon>Fungi</taxon>
        <taxon>Dikarya</taxon>
        <taxon>Basidiomycota</taxon>
        <taxon>Agaricomycotina</taxon>
        <taxon>Agaricomycetes</taxon>
        <taxon>Russulales</taxon>
        <taxon>Russulaceae</taxon>
        <taxon>Russula</taxon>
    </lineage>
</organism>
<comment type="caution">
    <text evidence="1">The sequence shown here is derived from an EMBL/GenBank/DDBJ whole genome shotgun (WGS) entry which is preliminary data.</text>
</comment>
<protein>
    <submittedName>
        <fullName evidence="1">Uncharacterized protein</fullName>
    </submittedName>
</protein>
<keyword evidence="2" id="KW-1185">Reference proteome</keyword>
<evidence type="ECO:0000313" key="2">
    <source>
        <dbReference type="Proteomes" id="UP001207468"/>
    </source>
</evidence>
<proteinExistence type="predicted"/>
<dbReference type="EMBL" id="JAGFNK010000020">
    <property type="protein sequence ID" value="KAI9511542.1"/>
    <property type="molecule type" value="Genomic_DNA"/>
</dbReference>
<reference evidence="1" key="1">
    <citation type="submission" date="2021-03" db="EMBL/GenBank/DDBJ databases">
        <title>Evolutionary priming and transition to the ectomycorrhizal habit in an iconic lineage of mushroom-forming fungi: is preadaptation a requirement?</title>
        <authorList>
            <consortium name="DOE Joint Genome Institute"/>
            <person name="Looney B.P."/>
            <person name="Miyauchi S."/>
            <person name="Morin E."/>
            <person name="Drula E."/>
            <person name="Courty P.E."/>
            <person name="Chicoki N."/>
            <person name="Fauchery L."/>
            <person name="Kohler A."/>
            <person name="Kuo A."/>
            <person name="LaButti K."/>
            <person name="Pangilinan J."/>
            <person name="Lipzen A."/>
            <person name="Riley R."/>
            <person name="Andreopoulos W."/>
            <person name="He G."/>
            <person name="Johnson J."/>
            <person name="Barry K.W."/>
            <person name="Grigoriev I.V."/>
            <person name="Nagy L."/>
            <person name="Hibbett D."/>
            <person name="Henrissat B."/>
            <person name="Matheny P.B."/>
            <person name="Labbe J."/>
            <person name="Martin A.F."/>
        </authorList>
    </citation>
    <scope>NUCLEOTIDE SEQUENCE</scope>
    <source>
        <strain evidence="1">BPL698</strain>
    </source>
</reference>